<organism evidence="1 2">
    <name type="scientific">Pseudovibrio denitrificans</name>
    <dbReference type="NCBI Taxonomy" id="258256"/>
    <lineage>
        <taxon>Bacteria</taxon>
        <taxon>Pseudomonadati</taxon>
        <taxon>Pseudomonadota</taxon>
        <taxon>Alphaproteobacteria</taxon>
        <taxon>Hyphomicrobiales</taxon>
        <taxon>Stappiaceae</taxon>
        <taxon>Pseudovibrio</taxon>
    </lineage>
</organism>
<dbReference type="GO" id="GO:0016301">
    <property type="term" value="F:kinase activity"/>
    <property type="evidence" value="ECO:0007669"/>
    <property type="project" value="UniProtKB-KW"/>
</dbReference>
<evidence type="ECO:0000313" key="2">
    <source>
        <dbReference type="Proteomes" id="UP000183371"/>
    </source>
</evidence>
<dbReference type="InterPro" id="IPR027417">
    <property type="entry name" value="P-loop_NTPase"/>
</dbReference>
<keyword evidence="1" id="KW-0808">Transferase</keyword>
<dbReference type="Proteomes" id="UP000183371">
    <property type="component" value="Unassembled WGS sequence"/>
</dbReference>
<dbReference type="RefSeq" id="WP_054785634.1">
    <property type="nucleotide sequence ID" value="NZ_FPBD01000009.1"/>
</dbReference>
<dbReference type="SUPFAM" id="SSF52540">
    <property type="entry name" value="P-loop containing nucleoside triphosphate hydrolases"/>
    <property type="match status" value="1"/>
</dbReference>
<accession>A0A1I7DQF2</accession>
<gene>
    <name evidence="1" type="ORF">SAMN05444141_109341</name>
</gene>
<dbReference type="EMBL" id="FPBD01000009">
    <property type="protein sequence ID" value="SFU13931.1"/>
    <property type="molecule type" value="Genomic_DNA"/>
</dbReference>
<keyword evidence="2" id="KW-1185">Reference proteome</keyword>
<dbReference type="AlphaFoldDB" id="A0A1I7DQF2"/>
<evidence type="ECO:0000313" key="1">
    <source>
        <dbReference type="EMBL" id="SFU13931.1"/>
    </source>
</evidence>
<dbReference type="Gene3D" id="3.40.50.300">
    <property type="entry name" value="P-loop containing nucleotide triphosphate hydrolases"/>
    <property type="match status" value="1"/>
</dbReference>
<reference evidence="2" key="1">
    <citation type="submission" date="2016-10" db="EMBL/GenBank/DDBJ databases">
        <authorList>
            <person name="Varghese N."/>
            <person name="Submissions S."/>
        </authorList>
    </citation>
    <scope>NUCLEOTIDE SEQUENCE [LARGE SCALE GENOMIC DNA]</scope>
    <source>
        <strain evidence="2">DSM 17465</strain>
    </source>
</reference>
<proteinExistence type="predicted"/>
<name>A0A1I7DQF2_9HYPH</name>
<keyword evidence="1" id="KW-0418">Kinase</keyword>
<dbReference type="InterPro" id="IPR052922">
    <property type="entry name" value="Cytidylate_Kinase-2"/>
</dbReference>
<dbReference type="PANTHER" id="PTHR37816">
    <property type="entry name" value="YALI0E33011P"/>
    <property type="match status" value="1"/>
</dbReference>
<sequence length="167" mass="19575">MQRVMIVGCPGAGKTTVAKRLAVVTGLPLVHLDFHYWQSGWVRTESDVWAEKVETFAAQPRWIIDGNYGGTLEPRIARADTVIHLDFPTHICLYRVFRRMLAGLGKRREAEFVEGCEERFDWKFLWFVLNYKRTNRPRDLEKLESFGGQMLRFEHPRELEQFWGMVG</sequence>
<protein>
    <submittedName>
        <fullName evidence="1">Adenylate kinase</fullName>
    </submittedName>
</protein>
<dbReference type="PANTHER" id="PTHR37816:SF1">
    <property type="entry name" value="TOXIN"/>
    <property type="match status" value="1"/>
</dbReference>